<keyword evidence="5 6" id="KW-0472">Membrane</keyword>
<accession>A0ABW7JF51</accession>
<dbReference type="SUPFAM" id="SSF103481">
    <property type="entry name" value="Multidrug resistance efflux transporter EmrE"/>
    <property type="match status" value="2"/>
</dbReference>
<feature type="transmembrane region" description="Helical" evidence="6">
    <location>
        <begin position="122"/>
        <end position="141"/>
    </location>
</feature>
<gene>
    <name evidence="8" type="ORF">ACGRHZ_26245</name>
</gene>
<evidence type="ECO:0000256" key="6">
    <source>
        <dbReference type="SAM" id="Phobius"/>
    </source>
</evidence>
<dbReference type="EMBL" id="JBIHSE010000002">
    <property type="protein sequence ID" value="MFH0274778.1"/>
    <property type="molecule type" value="Genomic_DNA"/>
</dbReference>
<dbReference type="InterPro" id="IPR051258">
    <property type="entry name" value="Diverse_Substrate_Transporter"/>
</dbReference>
<evidence type="ECO:0000259" key="7">
    <source>
        <dbReference type="Pfam" id="PF00892"/>
    </source>
</evidence>
<feature type="transmembrane region" description="Helical" evidence="6">
    <location>
        <begin position="217"/>
        <end position="240"/>
    </location>
</feature>
<feature type="domain" description="EamA" evidence="7">
    <location>
        <begin position="3"/>
        <end position="136"/>
    </location>
</feature>
<feature type="domain" description="EamA" evidence="7">
    <location>
        <begin position="150"/>
        <end position="289"/>
    </location>
</feature>
<organism evidence="8 9">
    <name type="scientific">Vibrio jasicida</name>
    <dbReference type="NCBI Taxonomy" id="766224"/>
    <lineage>
        <taxon>Bacteria</taxon>
        <taxon>Pseudomonadati</taxon>
        <taxon>Pseudomonadota</taxon>
        <taxon>Gammaproteobacteria</taxon>
        <taxon>Vibrionales</taxon>
        <taxon>Vibrionaceae</taxon>
        <taxon>Vibrio</taxon>
    </lineage>
</organism>
<dbReference type="Proteomes" id="UP001607221">
    <property type="component" value="Unassembled WGS sequence"/>
</dbReference>
<feature type="transmembrane region" description="Helical" evidence="6">
    <location>
        <begin position="247"/>
        <end position="267"/>
    </location>
</feature>
<comment type="caution">
    <text evidence="8">The sequence shown here is derived from an EMBL/GenBank/DDBJ whole genome shotgun (WGS) entry which is preliminary data.</text>
</comment>
<dbReference type="Pfam" id="PF00892">
    <property type="entry name" value="EamA"/>
    <property type="match status" value="2"/>
</dbReference>
<feature type="transmembrane region" description="Helical" evidence="6">
    <location>
        <begin position="153"/>
        <end position="171"/>
    </location>
</feature>
<dbReference type="PANTHER" id="PTHR42920">
    <property type="entry name" value="OS03G0707200 PROTEIN-RELATED"/>
    <property type="match status" value="1"/>
</dbReference>
<evidence type="ECO:0000256" key="4">
    <source>
        <dbReference type="ARBA" id="ARBA00022989"/>
    </source>
</evidence>
<evidence type="ECO:0000256" key="5">
    <source>
        <dbReference type="ARBA" id="ARBA00023136"/>
    </source>
</evidence>
<evidence type="ECO:0000256" key="2">
    <source>
        <dbReference type="ARBA" id="ARBA00022475"/>
    </source>
</evidence>
<dbReference type="RefSeq" id="WP_394633182.1">
    <property type="nucleotide sequence ID" value="NZ_JBIHSE010000002.1"/>
</dbReference>
<evidence type="ECO:0000313" key="8">
    <source>
        <dbReference type="EMBL" id="MFH0274778.1"/>
    </source>
</evidence>
<feature type="transmembrane region" description="Helical" evidence="6">
    <location>
        <begin position="65"/>
        <end position="88"/>
    </location>
</feature>
<evidence type="ECO:0000256" key="3">
    <source>
        <dbReference type="ARBA" id="ARBA00022692"/>
    </source>
</evidence>
<keyword evidence="9" id="KW-1185">Reference proteome</keyword>
<dbReference type="InterPro" id="IPR000620">
    <property type="entry name" value="EamA_dom"/>
</dbReference>
<dbReference type="InterPro" id="IPR037185">
    <property type="entry name" value="EmrE-like"/>
</dbReference>
<reference evidence="8 9" key="1">
    <citation type="submission" date="2024-10" db="EMBL/GenBank/DDBJ databases">
        <authorList>
            <person name="Yibar A."/>
            <person name="Saticioglu I.B."/>
            <person name="Duman M."/>
            <person name="Ajmi N."/>
            <person name="Gurler F."/>
            <person name="Ay H."/>
            <person name="Onuk E."/>
            <person name="Guler S."/>
            <person name="Romalde J.L."/>
        </authorList>
    </citation>
    <scope>NUCLEOTIDE SEQUENCE [LARGE SCALE GENOMIC DNA]</scope>
    <source>
        <strain evidence="8 9">1-TCBS-A</strain>
    </source>
</reference>
<evidence type="ECO:0000313" key="9">
    <source>
        <dbReference type="Proteomes" id="UP001607221"/>
    </source>
</evidence>
<keyword evidence="3 6" id="KW-0812">Transmembrane</keyword>
<keyword evidence="4 6" id="KW-1133">Transmembrane helix</keyword>
<sequence length="308" mass="33085">MALGYAAMLTTLFLWAGFFLSLKGGAISNLEPADIALTRFLIPALVLFPFVIKSMDHVRAVPNKYLLGILLGSGLPYLLIVGTAMQFAPVAHGSALVPGTLPLFVSAIAVICFQQPLSRHRIIGLSAVLFGIAVFLLSNLASEYNWPQLKGHFLFLLGSLMWATFTISARVANLSAQVCAGFVSIISFAMLIVAIGFGWTDSYLAITPLNKWPWSELFGHILLQGVGAGLVASFTFLYAVKNIGAEASAAFGSLTPVLATLLAIPVFNERPDILTWCALFLVTCGSIVASNVLMKQDPAQKYQPPVHR</sequence>
<evidence type="ECO:0000256" key="1">
    <source>
        <dbReference type="ARBA" id="ARBA00004651"/>
    </source>
</evidence>
<name>A0ABW7JF51_9VIBR</name>
<dbReference type="PANTHER" id="PTHR42920:SF5">
    <property type="entry name" value="EAMA DOMAIN-CONTAINING PROTEIN"/>
    <property type="match status" value="1"/>
</dbReference>
<keyword evidence="2" id="KW-1003">Cell membrane</keyword>
<protein>
    <submittedName>
        <fullName evidence="8">DMT family transporter</fullName>
    </submittedName>
</protein>
<feature type="transmembrane region" description="Helical" evidence="6">
    <location>
        <begin position="35"/>
        <end position="53"/>
    </location>
</feature>
<feature type="transmembrane region" description="Helical" evidence="6">
    <location>
        <begin position="94"/>
        <end position="113"/>
    </location>
</feature>
<feature type="transmembrane region" description="Helical" evidence="6">
    <location>
        <begin position="273"/>
        <end position="294"/>
    </location>
</feature>
<comment type="subcellular location">
    <subcellularLocation>
        <location evidence="1">Cell membrane</location>
        <topology evidence="1">Multi-pass membrane protein</topology>
    </subcellularLocation>
</comment>
<proteinExistence type="predicted"/>
<feature type="transmembrane region" description="Helical" evidence="6">
    <location>
        <begin position="178"/>
        <end position="197"/>
    </location>
</feature>